<dbReference type="PANTHER" id="PTHR13288">
    <property type="entry name" value="SPLICING FACTOR 45 SPF45"/>
    <property type="match status" value="1"/>
</dbReference>
<dbReference type="Gene3D" id="3.30.70.330">
    <property type="match status" value="1"/>
</dbReference>
<dbReference type="FunFam" id="3.30.70.330:FF:000382">
    <property type="entry name" value="G-patch domain-containing protein"/>
    <property type="match status" value="1"/>
</dbReference>
<keyword evidence="4" id="KW-0508">mRNA splicing</keyword>
<dbReference type="Proteomes" id="UP000307169">
    <property type="component" value="Unassembled WGS sequence"/>
</dbReference>
<dbReference type="EMBL" id="SPRH01000010">
    <property type="protein sequence ID" value="TIC02717.1"/>
    <property type="molecule type" value="Genomic_DNA"/>
</dbReference>
<keyword evidence="3" id="KW-0694">RNA-binding</keyword>
<dbReference type="InterPro" id="IPR040052">
    <property type="entry name" value="RBM17"/>
</dbReference>
<feature type="compositionally biased region" description="Low complexity" evidence="6">
    <location>
        <begin position="336"/>
        <end position="346"/>
    </location>
</feature>
<dbReference type="PANTHER" id="PTHR13288:SF8">
    <property type="entry name" value="SPLICING FACTOR 45"/>
    <property type="match status" value="1"/>
</dbReference>
<dbReference type="InterPro" id="IPR035979">
    <property type="entry name" value="RBD_domain_sf"/>
</dbReference>
<accession>A0A4T0LS89</accession>
<dbReference type="GO" id="GO:0045292">
    <property type="term" value="P:mRNA cis splicing, via spliceosome"/>
    <property type="evidence" value="ECO:0007669"/>
    <property type="project" value="InterPro"/>
</dbReference>
<evidence type="ECO:0000313" key="13">
    <source>
        <dbReference type="Proteomes" id="UP000309601"/>
    </source>
</evidence>
<feature type="compositionally biased region" description="Low complexity" evidence="6">
    <location>
        <begin position="52"/>
        <end position="64"/>
    </location>
</feature>
<gene>
    <name evidence="9" type="ORF">E3Q02_01349</name>
    <name evidence="10" type="ORF">E3Q03_01521</name>
    <name evidence="8" type="ORF">E3Q17_01235</name>
</gene>
<evidence type="ECO:0000256" key="3">
    <source>
        <dbReference type="ARBA" id="ARBA00022884"/>
    </source>
</evidence>
<feature type="compositionally biased region" description="Pro residues" evidence="6">
    <location>
        <begin position="31"/>
        <end position="41"/>
    </location>
</feature>
<feature type="region of interest" description="Disordered" evidence="6">
    <location>
        <begin position="1"/>
        <end position="155"/>
    </location>
</feature>
<comment type="subcellular location">
    <subcellularLocation>
        <location evidence="1">Nucleus</location>
    </subcellularLocation>
</comment>
<evidence type="ECO:0000313" key="8">
    <source>
        <dbReference type="EMBL" id="TIC02717.1"/>
    </source>
</evidence>
<feature type="compositionally biased region" description="Polar residues" evidence="6">
    <location>
        <begin position="70"/>
        <end position="89"/>
    </location>
</feature>
<evidence type="ECO:0000256" key="2">
    <source>
        <dbReference type="ARBA" id="ARBA00022664"/>
    </source>
</evidence>
<dbReference type="SMART" id="SM00361">
    <property type="entry name" value="RRM_1"/>
    <property type="match status" value="1"/>
</dbReference>
<reference evidence="11 12" key="1">
    <citation type="submission" date="2019-03" db="EMBL/GenBank/DDBJ databases">
        <title>Sequencing 25 genomes of Wallemia mellicola.</title>
        <authorList>
            <person name="Gostincar C."/>
        </authorList>
    </citation>
    <scope>NUCLEOTIDE SEQUENCE [LARGE SCALE GENOMIC DNA]</scope>
    <source>
        <strain evidence="8 12">EXF-1262</strain>
        <strain evidence="9 13">EXF-1274</strain>
        <strain evidence="10 11">EXF-1277</strain>
    </source>
</reference>
<dbReference type="InterPro" id="IPR000467">
    <property type="entry name" value="G_patch_dom"/>
</dbReference>
<evidence type="ECO:0000256" key="6">
    <source>
        <dbReference type="SAM" id="MobiDB-lite"/>
    </source>
</evidence>
<keyword evidence="5" id="KW-0539">Nucleus</keyword>
<comment type="caution">
    <text evidence="8">The sequence shown here is derived from an EMBL/GenBank/DDBJ whole genome shotgun (WGS) entry which is preliminary data.</text>
</comment>
<name>A0A4T0LS89_9BASI</name>
<keyword evidence="2" id="KW-0507">mRNA processing</keyword>
<dbReference type="PROSITE" id="PS50174">
    <property type="entry name" value="G_PATCH"/>
    <property type="match status" value="1"/>
</dbReference>
<dbReference type="Pfam" id="PF01585">
    <property type="entry name" value="G-patch"/>
    <property type="match status" value="1"/>
</dbReference>
<dbReference type="EMBL" id="SPRV01000011">
    <property type="protein sequence ID" value="TIC68837.1"/>
    <property type="molecule type" value="Genomic_DNA"/>
</dbReference>
<sequence>MSLYGGIFYEEKEEDKVETNKQNEKPEVKEPTPPPVAPPKPSQNWNASLKFAPIARKPKAAAVRPPIPSGFTNASISKPTNSRIESQPLSRDSSDNTSSNNYKAPSMTIDDDDVNGFKNTLIGKRTLTKKEKKMKKKGQLPPPGPSWDDDYDPYKPTDYSEYKQFAAYLKEERIARKAEELSRRQYSSSEYSDSDDDKADESDRGKNKMFAPPSVYDNDEPTVINKEETGDEVFQRRLAMSSASAQKARMDNSGNDTPVVIEVKEEEYKEVSQPPKPQLQEQQQPPPPAPTTIENLPNTTKESTPSQSQPTMEEKLKASQAAAASIAEKFSKLVPKKPTATQTPPQNIELPSVKNEVDDFLSTIEDSTVSKEEQDRGEHKAKFAERFMAMHGWKQGEGLGANKSGIKEALTLERSESGAGEIISKEEARLDREAKDLYGEPSKTIILRNMVSIDEVDNELSQEIAEECNKNGIVERVVIHTPREYNDPIDAVKILVKFSGLVGAYKNVRELNGRFFGGSQVKARYYPDNAFDRGNYDL</sequence>
<dbReference type="EMBL" id="SPRW01000010">
    <property type="protein sequence ID" value="TIC68103.1"/>
    <property type="molecule type" value="Genomic_DNA"/>
</dbReference>
<dbReference type="InterPro" id="IPR012677">
    <property type="entry name" value="Nucleotide-bd_a/b_plait_sf"/>
</dbReference>
<evidence type="ECO:0000313" key="11">
    <source>
        <dbReference type="Proteomes" id="UP000305362"/>
    </source>
</evidence>
<evidence type="ECO:0000259" key="7">
    <source>
        <dbReference type="PROSITE" id="PS50174"/>
    </source>
</evidence>
<feature type="compositionally biased region" description="Basic residues" evidence="6">
    <location>
        <begin position="126"/>
        <end position="138"/>
    </location>
</feature>
<dbReference type="Proteomes" id="UP000305362">
    <property type="component" value="Unassembled WGS sequence"/>
</dbReference>
<feature type="domain" description="G-patch" evidence="7">
    <location>
        <begin position="380"/>
        <end position="426"/>
    </location>
</feature>
<dbReference type="InterPro" id="IPR003954">
    <property type="entry name" value="RRM_euk-type"/>
</dbReference>
<feature type="region of interest" description="Disordered" evidence="6">
    <location>
        <begin position="178"/>
        <end position="354"/>
    </location>
</feature>
<proteinExistence type="predicted"/>
<dbReference type="CDD" id="cd12374">
    <property type="entry name" value="RRM_UHM_SPF45_PUF60"/>
    <property type="match status" value="1"/>
</dbReference>
<evidence type="ECO:0000256" key="4">
    <source>
        <dbReference type="ARBA" id="ARBA00023187"/>
    </source>
</evidence>
<dbReference type="GO" id="GO:0071011">
    <property type="term" value="C:precatalytic spliceosome"/>
    <property type="evidence" value="ECO:0007669"/>
    <property type="project" value="TreeGrafter"/>
</dbReference>
<protein>
    <recommendedName>
        <fullName evidence="7">G-patch domain-containing protein</fullName>
    </recommendedName>
</protein>
<dbReference type="SUPFAM" id="SSF54928">
    <property type="entry name" value="RNA-binding domain, RBD"/>
    <property type="match status" value="1"/>
</dbReference>
<feature type="compositionally biased region" description="Basic and acidic residues" evidence="6">
    <location>
        <begin position="14"/>
        <end position="30"/>
    </location>
</feature>
<evidence type="ECO:0000256" key="1">
    <source>
        <dbReference type="ARBA" id="ARBA00004123"/>
    </source>
</evidence>
<evidence type="ECO:0000313" key="9">
    <source>
        <dbReference type="EMBL" id="TIC68103.1"/>
    </source>
</evidence>
<dbReference type="OrthoDB" id="5411533at2759"/>
<dbReference type="Proteomes" id="UP000309601">
    <property type="component" value="Unassembled WGS sequence"/>
</dbReference>
<organism evidence="8 12">
    <name type="scientific">Wallemia mellicola</name>
    <dbReference type="NCBI Taxonomy" id="1708541"/>
    <lineage>
        <taxon>Eukaryota</taxon>
        <taxon>Fungi</taxon>
        <taxon>Dikarya</taxon>
        <taxon>Basidiomycota</taxon>
        <taxon>Wallemiomycotina</taxon>
        <taxon>Wallemiomycetes</taxon>
        <taxon>Wallemiales</taxon>
        <taxon>Wallemiaceae</taxon>
        <taxon>Wallemia</taxon>
    </lineage>
</organism>
<feature type="compositionally biased region" description="Polar residues" evidence="6">
    <location>
        <begin position="292"/>
        <end position="311"/>
    </location>
</feature>
<dbReference type="GO" id="GO:0003723">
    <property type="term" value="F:RNA binding"/>
    <property type="evidence" value="ECO:0007669"/>
    <property type="project" value="UniProtKB-KW"/>
</dbReference>
<dbReference type="SMART" id="SM00443">
    <property type="entry name" value="G_patch"/>
    <property type="match status" value="1"/>
</dbReference>
<feature type="compositionally biased region" description="Low complexity" evidence="6">
    <location>
        <begin position="318"/>
        <end position="328"/>
    </location>
</feature>
<evidence type="ECO:0000313" key="12">
    <source>
        <dbReference type="Proteomes" id="UP000307169"/>
    </source>
</evidence>
<dbReference type="AlphaFoldDB" id="A0A4T0LS89"/>
<evidence type="ECO:0000256" key="5">
    <source>
        <dbReference type="ARBA" id="ARBA00023242"/>
    </source>
</evidence>
<evidence type="ECO:0000313" key="10">
    <source>
        <dbReference type="EMBL" id="TIC68837.1"/>
    </source>
</evidence>